<comment type="subcellular location">
    <subcellularLocation>
        <location evidence="1">Secreted</location>
    </subcellularLocation>
</comment>
<keyword evidence="3" id="KW-0732">Signal</keyword>
<dbReference type="PANTHER" id="PTHR34819">
    <property type="entry name" value="LARGE CYSTEINE-RICH PERIPLASMIC PROTEIN OMCB"/>
    <property type="match status" value="1"/>
</dbReference>
<dbReference type="InterPro" id="IPR051172">
    <property type="entry name" value="Chlamydia_OmcB"/>
</dbReference>
<evidence type="ECO:0000256" key="1">
    <source>
        <dbReference type="ARBA" id="ARBA00004613"/>
    </source>
</evidence>
<evidence type="ECO:0000313" key="8">
    <source>
        <dbReference type="Proteomes" id="UP001204953"/>
    </source>
</evidence>
<dbReference type="Pfam" id="PF01345">
    <property type="entry name" value="DUF11"/>
    <property type="match status" value="1"/>
</dbReference>
<dbReference type="InterPro" id="IPR013783">
    <property type="entry name" value="Ig-like_fold"/>
</dbReference>
<evidence type="ECO:0000259" key="6">
    <source>
        <dbReference type="Pfam" id="PF17210"/>
    </source>
</evidence>
<dbReference type="InterPro" id="IPR047589">
    <property type="entry name" value="DUF11_rpt"/>
</dbReference>
<gene>
    <name evidence="7" type="ORF">NJ959_12795</name>
</gene>
<dbReference type="SUPFAM" id="SSF63829">
    <property type="entry name" value="Calcium-dependent phosphotriesterase"/>
    <property type="match status" value="1"/>
</dbReference>
<dbReference type="GO" id="GO:0005576">
    <property type="term" value="C:extracellular region"/>
    <property type="evidence" value="ECO:0007669"/>
    <property type="project" value="UniProtKB-SubCell"/>
</dbReference>
<accession>A0AAE3GRR5</accession>
<keyword evidence="8" id="KW-1185">Reference proteome</keyword>
<dbReference type="Proteomes" id="UP001204953">
    <property type="component" value="Unassembled WGS sequence"/>
</dbReference>
<keyword evidence="2" id="KW-0964">Secreted</keyword>
<evidence type="ECO:0000256" key="2">
    <source>
        <dbReference type="ARBA" id="ARBA00022525"/>
    </source>
</evidence>
<proteinExistence type="predicted"/>
<evidence type="ECO:0000256" key="4">
    <source>
        <dbReference type="SAM" id="MobiDB-lite"/>
    </source>
</evidence>
<dbReference type="InterPro" id="IPR033764">
    <property type="entry name" value="Sdr_B"/>
</dbReference>
<evidence type="ECO:0000259" key="5">
    <source>
        <dbReference type="Pfam" id="PF01345"/>
    </source>
</evidence>
<dbReference type="Pfam" id="PF17210">
    <property type="entry name" value="SdrD_B"/>
    <property type="match status" value="1"/>
</dbReference>
<dbReference type="InterPro" id="IPR015943">
    <property type="entry name" value="WD40/YVTN_repeat-like_dom_sf"/>
</dbReference>
<reference evidence="7" key="1">
    <citation type="submission" date="2022-06" db="EMBL/GenBank/DDBJ databases">
        <title>New cyanobacteria of genus Symplocastrum in benthos of Lake Baikal.</title>
        <authorList>
            <person name="Sorokovikova E."/>
            <person name="Tikhonova I."/>
            <person name="Krasnopeev A."/>
            <person name="Evseev P."/>
            <person name="Gladkikh A."/>
            <person name="Belykh O."/>
        </authorList>
    </citation>
    <scope>NUCLEOTIDE SEQUENCE</scope>
    <source>
        <strain evidence="7">BBK-W-15</strain>
    </source>
</reference>
<dbReference type="SUPFAM" id="SSF117074">
    <property type="entry name" value="Hypothetical protein PA1324"/>
    <property type="match status" value="1"/>
</dbReference>
<feature type="compositionally biased region" description="Polar residues" evidence="4">
    <location>
        <begin position="573"/>
        <end position="600"/>
    </location>
</feature>
<dbReference type="Gene3D" id="2.60.40.10">
    <property type="entry name" value="Immunoglobulins"/>
    <property type="match status" value="2"/>
</dbReference>
<feature type="domain" description="SD-repeat containing protein B" evidence="6">
    <location>
        <begin position="692"/>
        <end position="767"/>
    </location>
</feature>
<dbReference type="NCBIfam" id="TIGR01451">
    <property type="entry name" value="B_ant_repeat"/>
    <property type="match status" value="2"/>
</dbReference>
<comment type="caution">
    <text evidence="7">The sequence shown here is derived from an EMBL/GenBank/DDBJ whole genome shotgun (WGS) entry which is preliminary data.</text>
</comment>
<feature type="domain" description="DUF11" evidence="5">
    <location>
        <begin position="315"/>
        <end position="403"/>
    </location>
</feature>
<evidence type="ECO:0000256" key="3">
    <source>
        <dbReference type="ARBA" id="ARBA00022729"/>
    </source>
</evidence>
<evidence type="ECO:0000313" key="7">
    <source>
        <dbReference type="EMBL" id="MCP2729334.1"/>
    </source>
</evidence>
<protein>
    <recommendedName>
        <fullName evidence="9">DUF11 domain-containing protein</fullName>
    </recommendedName>
</protein>
<feature type="region of interest" description="Disordered" evidence="4">
    <location>
        <begin position="569"/>
        <end position="607"/>
    </location>
</feature>
<dbReference type="PANTHER" id="PTHR34819:SF3">
    <property type="entry name" value="CELL SURFACE PROTEIN"/>
    <property type="match status" value="1"/>
</dbReference>
<dbReference type="AlphaFoldDB" id="A0AAE3GRR5"/>
<dbReference type="Gene3D" id="2.130.10.10">
    <property type="entry name" value="YVTN repeat-like/Quinoprotein amine dehydrogenase"/>
    <property type="match status" value="1"/>
</dbReference>
<sequence>MKSLFKNVKAIADTDIHSTAQRIRVGIVGTTGILSLFAGINVAIPPKVAAQTTPAYCSILYGIDNTGTTFSKIYNVDVTNAHYNAATANSGATATNTLFLSAAAALEPSTGKLFYISRDTSGTKIAYWNPVTNTHTQLAQTFNAGSIVVRAAFSPSGRLFVATSNTIFEINPTTGALISSKALSGVGGAIGNGDMAFDGNNILFLASDEYLYTIDIDTLSSASPASLLATAPSGTTFNSLGFKPDGKLYAFASSNKTMYEINTNTGNLTTIGTIVFNPTTGATVVGTDYASCAAPIPDLQSTKTYTKISGSAGTDILPGDVVEYTVTIPNTGNVPATKVSFKDPIPAGTTYVVGSTKMNGVTVADAAGSTFPFATGAAIQSSGLNSGVVGTGNTYQVTIKYRIKVNTVSPPATVINQGNIFYLGVPIGGDPTDDPGTPTPDDPTITVISIPINISGKVWKDADGSANNSFTNINTGTETGTNGGGLNAILINASGNVIATTPVSADGTYTFSSVAVNQNNVTIRLSTTAGTVGSAAPAASLPAGWTNTSPLTTATFNIATTNITSKDFGIEQLPNTDNKTGSSQTNPGGTTTVQVPSLSGSDPEDSTLGTGNTFIIKTLPTNGKLYYNGTQITTTNFAIPSYDPTKLTVDPDDGAITVSFTYAALDAAGKEDPTPATVSIPFTAPLFSISGTLYQDSDGGDDLDIGEPTLPANVTVKLLDSTGTTTIATTTTNATGQYTFTNVTNGNYKIQVDTTDTDIPTGFTLGTANNLAVTVSGSAITNQNFGFDIAAGFCNVGGGTSDPTIQPYISTEVGNTSTAGSIPSNLRSLTDQLDDTWRTAAGGSATGTVEPWFGKNSAPGSATSFTYKQPNSNTAIATTVESVQVPFTTAATCNGGNATGSGFALAFGDSLQDSSPRPASLYNTADEPGFWNHTGGSSDSKRNAVRFTFAQPIKSFGAWFGDLETRTQSGGAPAYLRLLDASGNRIGQDIAIAPQTLDNGTTATPNPQPLNQTNCSTGATSQLGCGNNTSRWVGFVDTNASARIKQVLVIVGDDDDTGNGDTERLSFIGSNFIPIASNPNILLVKRITAINGVPFNQFIDDPNSTNDNDPKWPTPANTYLRGVIDGGVVKPGDELEYTIYFLSRGDGAATNVSVCDLVPSNTTFLPTAFNSLTPTDGSLAGANLGISLALDSANLPTNPNLYLSNVADTDRGQFFAPGSTPPVSCSGSNNNGAVVVNIVKKPNALPNATAAGTPTNSYGFIRFRAVVK</sequence>
<organism evidence="7 8">
    <name type="scientific">Limnofasciculus baicalensis BBK-W-15</name>
    <dbReference type="NCBI Taxonomy" id="2699891"/>
    <lineage>
        <taxon>Bacteria</taxon>
        <taxon>Bacillati</taxon>
        <taxon>Cyanobacteriota</taxon>
        <taxon>Cyanophyceae</taxon>
        <taxon>Coleofasciculales</taxon>
        <taxon>Coleofasciculaceae</taxon>
        <taxon>Limnofasciculus</taxon>
        <taxon>Limnofasciculus baicalensis</taxon>
    </lineage>
</organism>
<evidence type="ECO:0008006" key="9">
    <source>
        <dbReference type="Google" id="ProtNLM"/>
    </source>
</evidence>
<dbReference type="InterPro" id="IPR001434">
    <property type="entry name" value="OmcB-like_DUF11"/>
</dbReference>
<name>A0AAE3GRR5_9CYAN</name>
<dbReference type="EMBL" id="JAMZMM010000108">
    <property type="protein sequence ID" value="MCP2729334.1"/>
    <property type="molecule type" value="Genomic_DNA"/>
</dbReference>